<accession>A0ABW7PWB9</accession>
<dbReference type="RefSeq" id="WP_397214588.1">
    <property type="nucleotide sequence ID" value="NZ_JBGFSN010000004.1"/>
</dbReference>
<organism evidence="1 2">
    <name type="scientific">Pantoea osteomyelitidis</name>
    <dbReference type="NCBI Taxonomy" id="3230026"/>
    <lineage>
        <taxon>Bacteria</taxon>
        <taxon>Pseudomonadati</taxon>
        <taxon>Pseudomonadota</taxon>
        <taxon>Gammaproteobacteria</taxon>
        <taxon>Enterobacterales</taxon>
        <taxon>Erwiniaceae</taxon>
        <taxon>Pantoea</taxon>
    </lineage>
</organism>
<dbReference type="SUPFAM" id="SSF69118">
    <property type="entry name" value="AhpD-like"/>
    <property type="match status" value="2"/>
</dbReference>
<sequence>MEQRRYPGHNHWFYESQASPRTSQAAPLVPDAADLEDRFLLGLHQHSAAPESLLAAFQPALLAARDLSQLLFPDALTTDLTHTLTLYDRLSTALTVAQVAGVQRLCNHYAARLNPLPGPDSSRESNNRLTQITQYARQLAMQPELITPSALTALDAVGLSAPDIVTLNQVVGFVSYQARVVAGLQAVMGLPVRWLPGAAPPPDADAAIFVAPPRWRPALNPVELRYASADQLSAVTFCQLMPELADAVWLLAQDAQLLYGWATLHQRLADREKSEVNDLARAVSARINGSARCFQACPGKARDTLIAGVDEAAANADAESGAVIALAARLTRSPEQFSAAHLQPLIEHGWQPASLFALIQRVALANWDNRLFSALGEKP</sequence>
<dbReference type="EMBL" id="JBGFSN010000004">
    <property type="protein sequence ID" value="MFH8134623.1"/>
    <property type="molecule type" value="Genomic_DNA"/>
</dbReference>
<dbReference type="InterPro" id="IPR029032">
    <property type="entry name" value="AhpD-like"/>
</dbReference>
<dbReference type="PANTHER" id="PTHR35446">
    <property type="entry name" value="SI:CH211-175M2.5"/>
    <property type="match status" value="1"/>
</dbReference>
<dbReference type="Proteomes" id="UP001611251">
    <property type="component" value="Unassembled WGS sequence"/>
</dbReference>
<gene>
    <name evidence="1" type="ORF">ABU178_10625</name>
</gene>
<dbReference type="Gene3D" id="1.20.1290.10">
    <property type="entry name" value="AhpD-like"/>
    <property type="match status" value="2"/>
</dbReference>
<evidence type="ECO:0000313" key="2">
    <source>
        <dbReference type="Proteomes" id="UP001611251"/>
    </source>
</evidence>
<proteinExistence type="predicted"/>
<name>A0ABW7PWB9_9GAMM</name>
<dbReference type="PANTHER" id="PTHR35446:SF3">
    <property type="entry name" value="CMD DOMAIN-CONTAINING PROTEIN"/>
    <property type="match status" value="1"/>
</dbReference>
<protein>
    <submittedName>
        <fullName evidence="1">CMD domain-containing protein</fullName>
    </submittedName>
</protein>
<comment type="caution">
    <text evidence="1">The sequence shown here is derived from an EMBL/GenBank/DDBJ whole genome shotgun (WGS) entry which is preliminary data.</text>
</comment>
<reference evidence="1 2" key="1">
    <citation type="submission" date="2024-08" db="EMBL/GenBank/DDBJ databases">
        <title>Pantoea ronii - a newly identified human opportunistic pathogen.</title>
        <authorList>
            <person name="Keidar-Friedman D."/>
            <person name="Sorek N."/>
            <person name="Leshin-Carmel D."/>
            <person name="Tsur A."/>
            <person name="Amsalem M."/>
            <person name="Tolkach D."/>
            <person name="Brosh-Nissimov T."/>
        </authorList>
    </citation>
    <scope>NUCLEOTIDE SEQUENCE [LARGE SCALE GENOMIC DNA]</scope>
    <source>
        <strain evidence="1 2">AA23256</strain>
    </source>
</reference>
<keyword evidence="2" id="KW-1185">Reference proteome</keyword>
<evidence type="ECO:0000313" key="1">
    <source>
        <dbReference type="EMBL" id="MFH8134623.1"/>
    </source>
</evidence>